<name>A0A395I3U6_ASPHC</name>
<dbReference type="GeneID" id="37195178"/>
<gene>
    <name evidence="1" type="ORF">BO97DRAFT_259441</name>
</gene>
<dbReference type="Proteomes" id="UP000248961">
    <property type="component" value="Unassembled WGS sequence"/>
</dbReference>
<organism evidence="1 2">
    <name type="scientific">Aspergillus homomorphus (strain CBS 101889)</name>
    <dbReference type="NCBI Taxonomy" id="1450537"/>
    <lineage>
        <taxon>Eukaryota</taxon>
        <taxon>Fungi</taxon>
        <taxon>Dikarya</taxon>
        <taxon>Ascomycota</taxon>
        <taxon>Pezizomycotina</taxon>
        <taxon>Eurotiomycetes</taxon>
        <taxon>Eurotiomycetidae</taxon>
        <taxon>Eurotiales</taxon>
        <taxon>Aspergillaceae</taxon>
        <taxon>Aspergillus</taxon>
        <taxon>Aspergillus subgen. Circumdati</taxon>
    </lineage>
</organism>
<accession>A0A395I3U6</accession>
<proteinExistence type="predicted"/>
<protein>
    <submittedName>
        <fullName evidence="1">Uncharacterized protein</fullName>
    </submittedName>
</protein>
<dbReference type="AlphaFoldDB" id="A0A395I3U6"/>
<keyword evidence="2" id="KW-1185">Reference proteome</keyword>
<dbReference type="RefSeq" id="XP_025554036.1">
    <property type="nucleotide sequence ID" value="XM_025690889.1"/>
</dbReference>
<dbReference type="EMBL" id="KZ824273">
    <property type="protein sequence ID" value="RAL14882.1"/>
    <property type="molecule type" value="Genomic_DNA"/>
</dbReference>
<evidence type="ECO:0000313" key="1">
    <source>
        <dbReference type="EMBL" id="RAL14882.1"/>
    </source>
</evidence>
<reference evidence="1 2" key="1">
    <citation type="submission" date="2018-02" db="EMBL/GenBank/DDBJ databases">
        <title>The genomes of Aspergillus section Nigri reveals drivers in fungal speciation.</title>
        <authorList>
            <consortium name="DOE Joint Genome Institute"/>
            <person name="Vesth T.C."/>
            <person name="Nybo J."/>
            <person name="Theobald S."/>
            <person name="Brandl J."/>
            <person name="Frisvad J.C."/>
            <person name="Nielsen K.F."/>
            <person name="Lyhne E.K."/>
            <person name="Kogle M.E."/>
            <person name="Kuo A."/>
            <person name="Riley R."/>
            <person name="Clum A."/>
            <person name="Nolan M."/>
            <person name="Lipzen A."/>
            <person name="Salamov A."/>
            <person name="Henrissat B."/>
            <person name="Wiebenga A."/>
            <person name="De vries R.P."/>
            <person name="Grigoriev I.V."/>
            <person name="Mortensen U.H."/>
            <person name="Andersen M.R."/>
            <person name="Baker S.E."/>
        </authorList>
    </citation>
    <scope>NUCLEOTIDE SEQUENCE [LARGE SCALE GENOMIC DNA]</scope>
    <source>
        <strain evidence="1 2">CBS 101889</strain>
    </source>
</reference>
<evidence type="ECO:0000313" key="2">
    <source>
        <dbReference type="Proteomes" id="UP000248961"/>
    </source>
</evidence>
<dbReference type="VEuPathDB" id="FungiDB:BO97DRAFT_259441"/>
<sequence length="151" mass="16718">MRLHFAILVCGYQESTTKVRDLLTFVACASKLTVATGSRVPPSSHICKFEPAFWELYDIQPVAASLRRPSLMIGTEDIGINEHACRACKTTSQKGMRRRGLALRSEGVDPSRCVSTVHSVYNIGVLYGFFFGGVERSREKSHAHGFAPTIR</sequence>